<protein>
    <submittedName>
        <fullName evidence="1">Uncharacterized protein</fullName>
    </submittedName>
</protein>
<reference evidence="1" key="2">
    <citation type="submission" date="2025-09" db="UniProtKB">
        <authorList>
            <consortium name="Ensembl"/>
        </authorList>
    </citation>
    <scope>IDENTIFICATION</scope>
</reference>
<reference evidence="1" key="1">
    <citation type="submission" date="2025-08" db="UniProtKB">
        <authorList>
            <consortium name="Ensembl"/>
        </authorList>
    </citation>
    <scope>IDENTIFICATION</scope>
</reference>
<dbReference type="InterPro" id="IPR036179">
    <property type="entry name" value="Ig-like_dom_sf"/>
</dbReference>
<dbReference type="InterPro" id="IPR013783">
    <property type="entry name" value="Ig-like_fold"/>
</dbReference>
<accession>A0A8C3W1P0</accession>
<keyword evidence="2" id="KW-1185">Reference proteome</keyword>
<organism evidence="1 2">
    <name type="scientific">Catagonus wagneri</name>
    <name type="common">Chacoan peccary</name>
    <dbReference type="NCBI Taxonomy" id="51154"/>
    <lineage>
        <taxon>Eukaryota</taxon>
        <taxon>Metazoa</taxon>
        <taxon>Chordata</taxon>
        <taxon>Craniata</taxon>
        <taxon>Vertebrata</taxon>
        <taxon>Euteleostomi</taxon>
        <taxon>Mammalia</taxon>
        <taxon>Eutheria</taxon>
        <taxon>Laurasiatheria</taxon>
        <taxon>Artiodactyla</taxon>
        <taxon>Suina</taxon>
        <taxon>Tayassuidae</taxon>
        <taxon>Catagonus</taxon>
    </lineage>
</organism>
<dbReference type="AlphaFoldDB" id="A0A8C3W1P0"/>
<dbReference type="GeneTree" id="ENSGT01150000288196"/>
<dbReference type="Ensembl" id="ENSCWAT00000005180.1">
    <property type="protein sequence ID" value="ENSCWAP00000004783.1"/>
    <property type="gene ID" value="ENSCWAG00000003702.1"/>
</dbReference>
<dbReference type="SUPFAM" id="SSF48726">
    <property type="entry name" value="Immunoglobulin"/>
    <property type="match status" value="1"/>
</dbReference>
<dbReference type="Proteomes" id="UP000694540">
    <property type="component" value="Unplaced"/>
</dbReference>
<sequence>MPWLWRRPFCLLCPGVHSQAQLLRPGFELREPGSSPKLSCKAPEYAFSSYAMGWT</sequence>
<evidence type="ECO:0000313" key="2">
    <source>
        <dbReference type="Proteomes" id="UP000694540"/>
    </source>
</evidence>
<evidence type="ECO:0000313" key="1">
    <source>
        <dbReference type="Ensembl" id="ENSCWAP00000004783.1"/>
    </source>
</evidence>
<name>A0A8C3W1P0_9CETA</name>
<dbReference type="Gene3D" id="2.60.40.10">
    <property type="entry name" value="Immunoglobulins"/>
    <property type="match status" value="1"/>
</dbReference>
<proteinExistence type="predicted"/>